<keyword evidence="4" id="KW-0804">Transcription</keyword>
<dbReference type="Pfam" id="PF00440">
    <property type="entry name" value="TetR_N"/>
    <property type="match status" value="1"/>
</dbReference>
<keyword evidence="3 5" id="KW-0238">DNA-binding</keyword>
<dbReference type="KEGG" id="ahw:NCTC11636_00341"/>
<sequence length="202" mass="21977">MSVPGPVSSLTKRLSATGTVIADATITVIARDGFDRVSVRTVATQSRLAPGTVQYHARTRQDLLTNAFVRSVQRQEERIRALPRAGSPLESMHQSLSELLPTGGTRREDAALWVVYGAAASTRPWLAELYWSALVLFRTRLETALASAHDAGRLVPGMTPATAARLVTALVNGLTIDYLNAPETEQQEIARKLHRGLALILR</sequence>
<feature type="DNA-binding region" description="H-T-H motif" evidence="5">
    <location>
        <begin position="38"/>
        <end position="57"/>
    </location>
</feature>
<dbReference type="InterPro" id="IPR036271">
    <property type="entry name" value="Tet_transcr_reg_TetR-rel_C_sf"/>
</dbReference>
<dbReference type="InterPro" id="IPR039538">
    <property type="entry name" value="BetI_C"/>
</dbReference>
<accession>A0A3S5EGW4</accession>
<dbReference type="GO" id="GO:0000976">
    <property type="term" value="F:transcription cis-regulatory region binding"/>
    <property type="evidence" value="ECO:0007669"/>
    <property type="project" value="TreeGrafter"/>
</dbReference>
<evidence type="ECO:0000259" key="6">
    <source>
        <dbReference type="PROSITE" id="PS50977"/>
    </source>
</evidence>
<dbReference type="EMBL" id="LR134350">
    <property type="protein sequence ID" value="VEG26084.1"/>
    <property type="molecule type" value="Genomic_DNA"/>
</dbReference>
<keyword evidence="2" id="KW-0805">Transcription regulation</keyword>
<dbReference type="InterPro" id="IPR001647">
    <property type="entry name" value="HTH_TetR"/>
</dbReference>
<keyword evidence="8" id="KW-1185">Reference proteome</keyword>
<dbReference type="InterPro" id="IPR050109">
    <property type="entry name" value="HTH-type_TetR-like_transc_reg"/>
</dbReference>
<evidence type="ECO:0000256" key="4">
    <source>
        <dbReference type="ARBA" id="ARBA00023163"/>
    </source>
</evidence>
<evidence type="ECO:0000256" key="1">
    <source>
        <dbReference type="ARBA" id="ARBA00022491"/>
    </source>
</evidence>
<evidence type="ECO:0000256" key="5">
    <source>
        <dbReference type="PROSITE-ProRule" id="PRU00335"/>
    </source>
</evidence>
<dbReference type="OrthoDB" id="6929199at2"/>
<dbReference type="Gene3D" id="1.10.357.10">
    <property type="entry name" value="Tetracycline Repressor, domain 2"/>
    <property type="match status" value="1"/>
</dbReference>
<dbReference type="PROSITE" id="PS50977">
    <property type="entry name" value="HTH_TETR_2"/>
    <property type="match status" value="1"/>
</dbReference>
<dbReference type="PANTHER" id="PTHR30055:SF234">
    <property type="entry name" value="HTH-TYPE TRANSCRIPTIONAL REGULATOR BETI"/>
    <property type="match status" value="1"/>
</dbReference>
<dbReference type="Pfam" id="PF13977">
    <property type="entry name" value="TetR_C_6"/>
    <property type="match status" value="1"/>
</dbReference>
<evidence type="ECO:0000313" key="7">
    <source>
        <dbReference type="EMBL" id="VEG26084.1"/>
    </source>
</evidence>
<dbReference type="Proteomes" id="UP000266895">
    <property type="component" value="Chromosome"/>
</dbReference>
<dbReference type="GO" id="GO:0003700">
    <property type="term" value="F:DNA-binding transcription factor activity"/>
    <property type="evidence" value="ECO:0007669"/>
    <property type="project" value="TreeGrafter"/>
</dbReference>
<dbReference type="RefSeq" id="WP_126381505.1">
    <property type="nucleotide sequence ID" value="NZ_LR134350.1"/>
</dbReference>
<evidence type="ECO:0000256" key="2">
    <source>
        <dbReference type="ARBA" id="ARBA00023015"/>
    </source>
</evidence>
<reference evidence="7 8" key="1">
    <citation type="submission" date="2018-12" db="EMBL/GenBank/DDBJ databases">
        <authorList>
            <consortium name="Pathogen Informatics"/>
        </authorList>
    </citation>
    <scope>NUCLEOTIDE SEQUENCE [LARGE SCALE GENOMIC DNA]</scope>
    <source>
        <strain evidence="7 8">NCTC11636</strain>
    </source>
</reference>
<dbReference type="PANTHER" id="PTHR30055">
    <property type="entry name" value="HTH-TYPE TRANSCRIPTIONAL REGULATOR RUTR"/>
    <property type="match status" value="1"/>
</dbReference>
<dbReference type="SUPFAM" id="SSF48498">
    <property type="entry name" value="Tetracyclin repressor-like, C-terminal domain"/>
    <property type="match status" value="1"/>
</dbReference>
<gene>
    <name evidence="7" type="ORF">NCTC11636_00341</name>
</gene>
<name>A0A3S5EGW4_9ACTO</name>
<organism evidence="7 8">
    <name type="scientific">Actinomyces howellii</name>
    <dbReference type="NCBI Taxonomy" id="52771"/>
    <lineage>
        <taxon>Bacteria</taxon>
        <taxon>Bacillati</taxon>
        <taxon>Actinomycetota</taxon>
        <taxon>Actinomycetes</taxon>
        <taxon>Actinomycetales</taxon>
        <taxon>Actinomycetaceae</taxon>
        <taxon>Actinomyces</taxon>
    </lineage>
</organism>
<dbReference type="AlphaFoldDB" id="A0A3S5EGW4"/>
<protein>
    <submittedName>
        <fullName evidence="7">TetR family transcriptional regulator</fullName>
    </submittedName>
</protein>
<evidence type="ECO:0000313" key="8">
    <source>
        <dbReference type="Proteomes" id="UP000266895"/>
    </source>
</evidence>
<dbReference type="InterPro" id="IPR009057">
    <property type="entry name" value="Homeodomain-like_sf"/>
</dbReference>
<proteinExistence type="predicted"/>
<keyword evidence="1" id="KW-0678">Repressor</keyword>
<evidence type="ECO:0000256" key="3">
    <source>
        <dbReference type="ARBA" id="ARBA00023125"/>
    </source>
</evidence>
<feature type="domain" description="HTH tetR-type" evidence="6">
    <location>
        <begin position="15"/>
        <end position="75"/>
    </location>
</feature>
<dbReference type="SUPFAM" id="SSF46689">
    <property type="entry name" value="Homeodomain-like"/>
    <property type="match status" value="1"/>
</dbReference>